<reference evidence="3 4" key="1">
    <citation type="submission" date="2019-11" db="EMBL/GenBank/DDBJ databases">
        <title>Acidiferrimicrobium australis gen. nov., sp. nov., an acidophilic and obligately heterotrophic, member of the Actinobacteria that catalyses dissimilatory oxido- reduction of iron isolated from metal-rich acidic water in Chile.</title>
        <authorList>
            <person name="Gonzalez D."/>
            <person name="Huber K."/>
            <person name="Hedrich S."/>
            <person name="Rojas-Villalobos C."/>
            <person name="Quatrini R."/>
            <person name="Dinamarca M.A."/>
            <person name="Schwarz A."/>
            <person name="Canales C."/>
            <person name="Nancucheo I."/>
        </authorList>
    </citation>
    <scope>NUCLEOTIDE SEQUENCE [LARGE SCALE GENOMIC DNA]</scope>
    <source>
        <strain evidence="3 4">USS-CCA1</strain>
    </source>
</reference>
<dbReference type="SMART" id="SM00943">
    <property type="entry name" value="Prim-Pol"/>
    <property type="match status" value="1"/>
</dbReference>
<dbReference type="Proteomes" id="UP000437736">
    <property type="component" value="Unassembled WGS sequence"/>
</dbReference>
<gene>
    <name evidence="3" type="ORF">GHK86_02615</name>
</gene>
<dbReference type="InterPro" id="IPR015330">
    <property type="entry name" value="DNA_primase/pol_bifunc_N"/>
</dbReference>
<organism evidence="3 4">
    <name type="scientific">Acidiferrimicrobium australe</name>
    <dbReference type="NCBI Taxonomy" id="2664430"/>
    <lineage>
        <taxon>Bacteria</taxon>
        <taxon>Bacillati</taxon>
        <taxon>Actinomycetota</taxon>
        <taxon>Acidimicrobiia</taxon>
        <taxon>Acidimicrobiales</taxon>
        <taxon>Acidimicrobiaceae</taxon>
        <taxon>Acidiferrimicrobium</taxon>
    </lineage>
</organism>
<dbReference type="SUPFAM" id="SSF56747">
    <property type="entry name" value="Prim-pol domain"/>
    <property type="match status" value="1"/>
</dbReference>
<name>A0ABW9QQ32_9ACTN</name>
<sequence>MPRWTLASEPRAERSSVGRTPPGVGRDATSARSGPPRRDRPAAAVGLGRVRSPQSRRGRCSRMARRTACGRAAGAGRGGALVTVIEIALAYAARGWPVFPLEPGGKRPLGRLVPHGLKEATADATVVERWWRQEPQANIGLVTGQHFDVLDVDGPEALDAVSAAMPLAERPEEDPYLRGPQVATPRGWHAYIAPTGRKNTVNIAGIAGIDWRGQGGYVVAPGSVKTEGGSWDWICGPEDPEYGVDAPILPAPAWILELFERRTQGRRGAPVAPLRGGREGTSAYASAALEREIGRVAMAGEGARNHALNLAAFALGQLVGAGLLDTRTVVEHLHVAAQRAGLDDIEARATIRSGLAAGVAQPRTRSAA</sequence>
<feature type="domain" description="DNA primase/polymerase bifunctional N-terminal" evidence="2">
    <location>
        <begin position="88"/>
        <end position="255"/>
    </location>
</feature>
<evidence type="ECO:0000313" key="3">
    <source>
        <dbReference type="EMBL" id="MST31625.1"/>
    </source>
</evidence>
<accession>A0ABW9QQ32</accession>
<evidence type="ECO:0000313" key="4">
    <source>
        <dbReference type="Proteomes" id="UP000437736"/>
    </source>
</evidence>
<keyword evidence="4" id="KW-1185">Reference proteome</keyword>
<dbReference type="Pfam" id="PF09250">
    <property type="entry name" value="Prim-Pol"/>
    <property type="match status" value="1"/>
</dbReference>
<dbReference type="CDD" id="cd04859">
    <property type="entry name" value="Prim_Pol"/>
    <property type="match status" value="1"/>
</dbReference>
<comment type="caution">
    <text evidence="3">The sequence shown here is derived from an EMBL/GenBank/DDBJ whole genome shotgun (WGS) entry which is preliminary data.</text>
</comment>
<evidence type="ECO:0000256" key="1">
    <source>
        <dbReference type="SAM" id="MobiDB-lite"/>
    </source>
</evidence>
<dbReference type="EMBL" id="WJHE01000107">
    <property type="protein sequence ID" value="MST31625.1"/>
    <property type="molecule type" value="Genomic_DNA"/>
</dbReference>
<feature type="region of interest" description="Disordered" evidence="1">
    <location>
        <begin position="1"/>
        <end position="63"/>
    </location>
</feature>
<protein>
    <submittedName>
        <fullName evidence="3">DNA primase</fullName>
    </submittedName>
</protein>
<proteinExistence type="predicted"/>
<feature type="compositionally biased region" description="Basic residues" evidence="1">
    <location>
        <begin position="54"/>
        <end position="63"/>
    </location>
</feature>
<evidence type="ECO:0000259" key="2">
    <source>
        <dbReference type="SMART" id="SM00943"/>
    </source>
</evidence>